<dbReference type="RefSeq" id="WP_165447431.1">
    <property type="nucleotide sequence ID" value="NZ_LS483433.1"/>
</dbReference>
<accession>A0A1H2MLR7</accession>
<sequence length="58" mass="7056">MASTKEISPLFFVFWPRRRLRALTDEEVRLIEHFRTLSETDRVAMRYLACAFKEMSRF</sequence>
<dbReference type="Proteomes" id="UP000198600">
    <property type="component" value="Chromosome I"/>
</dbReference>
<reference evidence="2" key="1">
    <citation type="submission" date="2016-10" db="EMBL/GenBank/DDBJ databases">
        <authorList>
            <person name="Varghese N."/>
            <person name="Submissions S."/>
        </authorList>
    </citation>
    <scope>NUCLEOTIDE SEQUENCE [LARGE SCALE GENOMIC DNA]</scope>
    <source>
        <strain evidence="2">LMG 2223</strain>
    </source>
</reference>
<evidence type="ECO:0000313" key="1">
    <source>
        <dbReference type="EMBL" id="SDU93881.1"/>
    </source>
</evidence>
<gene>
    <name evidence="1" type="ORF">SAMN05216202_1932</name>
</gene>
<organism evidence="1 2">
    <name type="scientific">Pseudomonas mucidolens</name>
    <dbReference type="NCBI Taxonomy" id="46679"/>
    <lineage>
        <taxon>Bacteria</taxon>
        <taxon>Pseudomonadati</taxon>
        <taxon>Pseudomonadota</taxon>
        <taxon>Gammaproteobacteria</taxon>
        <taxon>Pseudomonadales</taxon>
        <taxon>Pseudomonadaceae</taxon>
        <taxon>Pseudomonas</taxon>
    </lineage>
</organism>
<proteinExistence type="predicted"/>
<name>A0A1H2MLR7_9PSED</name>
<dbReference type="AlphaFoldDB" id="A0A1H2MLR7"/>
<keyword evidence="2" id="KW-1185">Reference proteome</keyword>
<dbReference type="EMBL" id="LT629802">
    <property type="protein sequence ID" value="SDU93881.1"/>
    <property type="molecule type" value="Genomic_DNA"/>
</dbReference>
<protein>
    <submittedName>
        <fullName evidence="1">Uncharacterized protein</fullName>
    </submittedName>
</protein>
<evidence type="ECO:0000313" key="2">
    <source>
        <dbReference type="Proteomes" id="UP000198600"/>
    </source>
</evidence>